<dbReference type="GO" id="GO:0016787">
    <property type="term" value="F:hydrolase activity"/>
    <property type="evidence" value="ECO:0007669"/>
    <property type="project" value="UniProtKB-KW"/>
</dbReference>
<dbReference type="GO" id="GO:0005524">
    <property type="term" value="F:ATP binding"/>
    <property type="evidence" value="ECO:0007669"/>
    <property type="project" value="UniProtKB-KW"/>
</dbReference>
<dbReference type="InterPro" id="IPR002121">
    <property type="entry name" value="HRDC_dom"/>
</dbReference>
<dbReference type="AlphaFoldDB" id="A0A317CEA9"/>
<dbReference type="GO" id="GO:0030894">
    <property type="term" value="C:replisome"/>
    <property type="evidence" value="ECO:0007669"/>
    <property type="project" value="TreeGrafter"/>
</dbReference>
<dbReference type="Pfam" id="PF14493">
    <property type="entry name" value="HTH_40"/>
    <property type="match status" value="1"/>
</dbReference>
<sequence length="704" mass="78991">MSRALEILNSTFGYSEFRHNQADIIDTVIAGQDAFVLMPTGGGKSLCYQIPALVRDGVGVVVSPLIALMQDQVDALKQVGVKAAFLNSTLNAEARQAVESDLRRGELDFLYIAPERLANDYTLQLLQRCTISLFAVDEAHCVSQWGHDFRPEYQQLRILAQYFPDIPRIALTATADKRTRYEIIEQLDLQQARVFVNSFDRPNIRYTLSDAQNSRDRLWRFIQENHPRDAGIVYCLSRKKVETTAHWLSGKGRTALPYHAGLPAELRQHTQARFLRDEGVIIVATIAFGMGIDKPDVRFVAHLSLPKNIEAYYQETGRAGRDGNSANAWMSYGLQDVITLRQMMQESSGSEEHKRITQHKLEAMLALCETVSCRRSAILGYFGESSADKCGNCDNCLNPPETWDATEDAQKALSAVYRSGQSFGVTYVTDILVGKDDERIQKNGHHHLKVFGLGKHHTQVDWRSLFRQLIAQGFLHINMERYGALQLTEKARPLLKGQEQLLARKLAIPKLAKKSSSSRERADLSPEHESLLIALKALRLDLAREQGVPPYVIFHDRTLEEMAQNQPLTNDEFRYLGGVGESKLERYGDEFMAVIAEFASNQEPVTESSANSTLAMFNQGMTVEQIMQKRQVVATTVYSDLADAVREGKISVEDATDLDPEDIEVIRQAIVKLPNRSEGAVNDLYQSLGGHWNYGVLRCVLAGV</sequence>
<evidence type="ECO:0000256" key="14">
    <source>
        <dbReference type="ARBA" id="ARBA00023235"/>
    </source>
</evidence>
<evidence type="ECO:0000313" key="20">
    <source>
        <dbReference type="EMBL" id="PWQ96441.1"/>
    </source>
</evidence>
<dbReference type="GO" id="GO:0006260">
    <property type="term" value="P:DNA replication"/>
    <property type="evidence" value="ECO:0007669"/>
    <property type="project" value="InterPro"/>
</dbReference>
<keyword evidence="13" id="KW-0234">DNA repair</keyword>
<accession>A0A317CEA9</accession>
<keyword evidence="21" id="KW-1185">Reference proteome</keyword>
<evidence type="ECO:0000313" key="21">
    <source>
        <dbReference type="Proteomes" id="UP000245539"/>
    </source>
</evidence>
<dbReference type="InterPro" id="IPR036388">
    <property type="entry name" value="WH-like_DNA-bd_sf"/>
</dbReference>
<evidence type="ECO:0000256" key="3">
    <source>
        <dbReference type="ARBA" id="ARBA00005446"/>
    </source>
</evidence>
<evidence type="ECO:0000256" key="5">
    <source>
        <dbReference type="ARBA" id="ARBA00022741"/>
    </source>
</evidence>
<dbReference type="Pfam" id="PF00271">
    <property type="entry name" value="Helicase_C"/>
    <property type="match status" value="1"/>
</dbReference>
<dbReference type="SUPFAM" id="SSF52540">
    <property type="entry name" value="P-loop containing nucleoside triphosphate hydrolases"/>
    <property type="match status" value="2"/>
</dbReference>
<comment type="similarity">
    <text evidence="3">Belongs to the helicase family. RecQ subfamily.</text>
</comment>
<dbReference type="Pfam" id="PF00570">
    <property type="entry name" value="HRDC"/>
    <property type="match status" value="1"/>
</dbReference>
<dbReference type="PROSITE" id="PS51192">
    <property type="entry name" value="HELICASE_ATP_BIND_1"/>
    <property type="match status" value="1"/>
</dbReference>
<dbReference type="Gene3D" id="1.10.150.80">
    <property type="entry name" value="HRDC domain"/>
    <property type="match status" value="1"/>
</dbReference>
<evidence type="ECO:0000256" key="10">
    <source>
        <dbReference type="ARBA" id="ARBA00022840"/>
    </source>
</evidence>
<evidence type="ECO:0000259" key="17">
    <source>
        <dbReference type="PROSITE" id="PS50967"/>
    </source>
</evidence>
<dbReference type="PROSITE" id="PS50967">
    <property type="entry name" value="HRDC"/>
    <property type="match status" value="1"/>
</dbReference>
<dbReference type="EMBL" id="QGKM01000037">
    <property type="protein sequence ID" value="PWQ96441.1"/>
    <property type="molecule type" value="Genomic_DNA"/>
</dbReference>
<organism evidence="20 21">
    <name type="scientific">Leucothrix pacifica</name>
    <dbReference type="NCBI Taxonomy" id="1247513"/>
    <lineage>
        <taxon>Bacteria</taxon>
        <taxon>Pseudomonadati</taxon>
        <taxon>Pseudomonadota</taxon>
        <taxon>Gammaproteobacteria</taxon>
        <taxon>Thiotrichales</taxon>
        <taxon>Thiotrichaceae</taxon>
        <taxon>Leucothrix</taxon>
    </lineage>
</organism>
<evidence type="ECO:0000256" key="11">
    <source>
        <dbReference type="ARBA" id="ARBA00023125"/>
    </source>
</evidence>
<comment type="cofactor">
    <cofactor evidence="2">
        <name>Zn(2+)</name>
        <dbReference type="ChEBI" id="CHEBI:29105"/>
    </cofactor>
</comment>
<comment type="catalytic activity">
    <reaction evidence="15">
        <text>Couples ATP hydrolysis with the unwinding of duplex DNA by translocating in the 3'-5' direction.</text>
        <dbReference type="EC" id="5.6.2.4"/>
    </reaction>
</comment>
<dbReference type="InterPro" id="IPR011545">
    <property type="entry name" value="DEAD/DEAH_box_helicase_dom"/>
</dbReference>
<dbReference type="InterPro" id="IPR010997">
    <property type="entry name" value="HRDC-like_sf"/>
</dbReference>
<dbReference type="Gene3D" id="3.40.50.300">
    <property type="entry name" value="P-loop containing nucleotide triphosphate hydrolases"/>
    <property type="match status" value="2"/>
</dbReference>
<evidence type="ECO:0000256" key="6">
    <source>
        <dbReference type="ARBA" id="ARBA00022763"/>
    </source>
</evidence>
<dbReference type="InterPro" id="IPR032284">
    <property type="entry name" value="RecQ_Zn-bd"/>
</dbReference>
<dbReference type="FunFam" id="3.40.50.300:FF:000156">
    <property type="entry name" value="ATP-dependent DNA helicase recQ"/>
    <property type="match status" value="1"/>
</dbReference>
<evidence type="ECO:0000256" key="7">
    <source>
        <dbReference type="ARBA" id="ARBA00022801"/>
    </source>
</evidence>
<dbReference type="SUPFAM" id="SSF47819">
    <property type="entry name" value="HRDC-like"/>
    <property type="match status" value="1"/>
</dbReference>
<keyword evidence="9" id="KW-0862">Zinc</keyword>
<dbReference type="GO" id="GO:0043138">
    <property type="term" value="F:3'-5' DNA helicase activity"/>
    <property type="evidence" value="ECO:0007669"/>
    <property type="project" value="UniProtKB-EC"/>
</dbReference>
<keyword evidence="4" id="KW-0479">Metal-binding</keyword>
<evidence type="ECO:0000259" key="18">
    <source>
        <dbReference type="PROSITE" id="PS51192"/>
    </source>
</evidence>
<dbReference type="GO" id="GO:0006281">
    <property type="term" value="P:DNA repair"/>
    <property type="evidence" value="ECO:0007669"/>
    <property type="project" value="UniProtKB-KW"/>
</dbReference>
<dbReference type="FunFam" id="3.40.50.300:FF:000296">
    <property type="entry name" value="ATP-dependent DNA helicase RecQ"/>
    <property type="match status" value="1"/>
</dbReference>
<dbReference type="PROSITE" id="PS51194">
    <property type="entry name" value="HELICASE_CTER"/>
    <property type="match status" value="1"/>
</dbReference>
<keyword evidence="14" id="KW-0413">Isomerase</keyword>
<dbReference type="InterPro" id="IPR029491">
    <property type="entry name" value="Helicase_HTH"/>
</dbReference>
<feature type="domain" description="Helicase C-terminal" evidence="19">
    <location>
        <begin position="214"/>
        <end position="362"/>
    </location>
</feature>
<dbReference type="InterPro" id="IPR018982">
    <property type="entry name" value="RQC_domain"/>
</dbReference>
<dbReference type="Pfam" id="PF00270">
    <property type="entry name" value="DEAD"/>
    <property type="match status" value="1"/>
</dbReference>
<evidence type="ECO:0000256" key="12">
    <source>
        <dbReference type="ARBA" id="ARBA00023172"/>
    </source>
</evidence>
<protein>
    <recommendedName>
        <fullName evidence="16">DNA helicase RecQ</fullName>
        <ecNumber evidence="16">5.6.2.4</ecNumber>
    </recommendedName>
</protein>
<dbReference type="InterPro" id="IPR004589">
    <property type="entry name" value="DNA_helicase_ATP-dep_RecQ"/>
</dbReference>
<evidence type="ECO:0000256" key="13">
    <source>
        <dbReference type="ARBA" id="ARBA00023204"/>
    </source>
</evidence>
<dbReference type="GO" id="GO:0009378">
    <property type="term" value="F:four-way junction helicase activity"/>
    <property type="evidence" value="ECO:0007669"/>
    <property type="project" value="TreeGrafter"/>
</dbReference>
<dbReference type="RefSeq" id="WP_109838057.1">
    <property type="nucleotide sequence ID" value="NZ_QGKM01000037.1"/>
</dbReference>
<name>A0A317CEA9_9GAMM</name>
<dbReference type="Gene3D" id="1.10.10.10">
    <property type="entry name" value="Winged helix-like DNA-binding domain superfamily/Winged helix DNA-binding domain"/>
    <property type="match status" value="1"/>
</dbReference>
<comment type="caution">
    <text evidence="20">The sequence shown here is derived from an EMBL/GenBank/DDBJ whole genome shotgun (WGS) entry which is preliminary data.</text>
</comment>
<dbReference type="Pfam" id="PF09382">
    <property type="entry name" value="RQC"/>
    <property type="match status" value="1"/>
</dbReference>
<feature type="domain" description="Helicase ATP-binding" evidence="18">
    <location>
        <begin position="25"/>
        <end position="193"/>
    </location>
</feature>
<keyword evidence="11" id="KW-0238">DNA-binding</keyword>
<dbReference type="PANTHER" id="PTHR13710">
    <property type="entry name" value="DNA HELICASE RECQ FAMILY MEMBER"/>
    <property type="match status" value="1"/>
</dbReference>
<dbReference type="GO" id="GO:0009432">
    <property type="term" value="P:SOS response"/>
    <property type="evidence" value="ECO:0007669"/>
    <property type="project" value="UniProtKB-UniRule"/>
</dbReference>
<evidence type="ECO:0000259" key="19">
    <source>
        <dbReference type="PROSITE" id="PS51194"/>
    </source>
</evidence>
<dbReference type="InterPro" id="IPR044876">
    <property type="entry name" value="HRDC_dom_sf"/>
</dbReference>
<dbReference type="SMART" id="SM00490">
    <property type="entry name" value="HELICc"/>
    <property type="match status" value="1"/>
</dbReference>
<dbReference type="SMART" id="SM00956">
    <property type="entry name" value="RQC"/>
    <property type="match status" value="1"/>
</dbReference>
<dbReference type="InterPro" id="IPR001650">
    <property type="entry name" value="Helicase_C-like"/>
</dbReference>
<dbReference type="InterPro" id="IPR027417">
    <property type="entry name" value="P-loop_NTPase"/>
</dbReference>
<dbReference type="Pfam" id="PF16124">
    <property type="entry name" value="RecQ_Zn_bind"/>
    <property type="match status" value="1"/>
</dbReference>
<dbReference type="OrthoDB" id="9760034at2"/>
<gene>
    <name evidence="20" type="primary">recQ</name>
    <name evidence="20" type="ORF">DKW60_12840</name>
</gene>
<evidence type="ECO:0000256" key="4">
    <source>
        <dbReference type="ARBA" id="ARBA00022723"/>
    </source>
</evidence>
<dbReference type="Proteomes" id="UP000245539">
    <property type="component" value="Unassembled WGS sequence"/>
</dbReference>
<keyword evidence="7" id="KW-0378">Hydrolase</keyword>
<dbReference type="InterPro" id="IPR006293">
    <property type="entry name" value="DNA_helicase_ATP-dep_RecQ_bac"/>
</dbReference>
<keyword evidence="5" id="KW-0547">Nucleotide-binding</keyword>
<dbReference type="GO" id="GO:0006310">
    <property type="term" value="P:DNA recombination"/>
    <property type="evidence" value="ECO:0007669"/>
    <property type="project" value="UniProtKB-UniRule"/>
</dbReference>
<evidence type="ECO:0000256" key="8">
    <source>
        <dbReference type="ARBA" id="ARBA00022806"/>
    </source>
</evidence>
<dbReference type="FunFam" id="1.10.10.10:FF:000175">
    <property type="entry name" value="ATP-dependent DNA helicase RecQ"/>
    <property type="match status" value="1"/>
</dbReference>
<dbReference type="NCBIfam" id="TIGR01389">
    <property type="entry name" value="recQ"/>
    <property type="match status" value="1"/>
</dbReference>
<dbReference type="GO" id="GO:0046872">
    <property type="term" value="F:metal ion binding"/>
    <property type="evidence" value="ECO:0007669"/>
    <property type="project" value="UniProtKB-KW"/>
</dbReference>
<keyword evidence="10" id="KW-0067">ATP-binding</keyword>
<reference evidence="20 21" key="1">
    <citation type="submission" date="2018-05" db="EMBL/GenBank/DDBJ databases">
        <title>Leucothrix arctica sp. nov., isolated from Arctic seawater.</title>
        <authorList>
            <person name="Choi A."/>
            <person name="Baek K."/>
        </authorList>
    </citation>
    <scope>NUCLEOTIDE SEQUENCE [LARGE SCALE GENOMIC DNA]</scope>
    <source>
        <strain evidence="20 21">JCM 18388</strain>
    </source>
</reference>
<keyword evidence="8 20" id="KW-0347">Helicase</keyword>
<dbReference type="NCBIfam" id="TIGR00614">
    <property type="entry name" value="recQ_fam"/>
    <property type="match status" value="1"/>
</dbReference>
<evidence type="ECO:0000256" key="9">
    <source>
        <dbReference type="ARBA" id="ARBA00022833"/>
    </source>
</evidence>
<dbReference type="EC" id="5.6.2.4" evidence="16"/>
<comment type="cofactor">
    <cofactor evidence="1">
        <name>Mg(2+)</name>
        <dbReference type="ChEBI" id="CHEBI:18420"/>
    </cofactor>
</comment>
<keyword evidence="12" id="KW-0233">DNA recombination</keyword>
<proteinExistence type="inferred from homology"/>
<dbReference type="CDD" id="cd18794">
    <property type="entry name" value="SF2_C_RecQ"/>
    <property type="match status" value="1"/>
</dbReference>
<dbReference type="CDD" id="cd17920">
    <property type="entry name" value="DEXHc_RecQ"/>
    <property type="match status" value="1"/>
</dbReference>
<evidence type="ECO:0000256" key="1">
    <source>
        <dbReference type="ARBA" id="ARBA00001946"/>
    </source>
</evidence>
<dbReference type="InterPro" id="IPR014001">
    <property type="entry name" value="Helicase_ATP-bd"/>
</dbReference>
<feature type="domain" description="HRDC" evidence="17">
    <location>
        <begin position="525"/>
        <end position="605"/>
    </location>
</feature>
<dbReference type="GO" id="GO:0003677">
    <property type="term" value="F:DNA binding"/>
    <property type="evidence" value="ECO:0007669"/>
    <property type="project" value="UniProtKB-KW"/>
</dbReference>
<dbReference type="GO" id="GO:0043590">
    <property type="term" value="C:bacterial nucleoid"/>
    <property type="evidence" value="ECO:0007669"/>
    <property type="project" value="TreeGrafter"/>
</dbReference>
<dbReference type="SMART" id="SM00341">
    <property type="entry name" value="HRDC"/>
    <property type="match status" value="1"/>
</dbReference>
<evidence type="ECO:0000256" key="15">
    <source>
        <dbReference type="ARBA" id="ARBA00034617"/>
    </source>
</evidence>
<dbReference type="GO" id="GO:0005737">
    <property type="term" value="C:cytoplasm"/>
    <property type="evidence" value="ECO:0007669"/>
    <property type="project" value="TreeGrafter"/>
</dbReference>
<dbReference type="SMART" id="SM00487">
    <property type="entry name" value="DEXDc"/>
    <property type="match status" value="1"/>
</dbReference>
<evidence type="ECO:0000256" key="16">
    <source>
        <dbReference type="NCBIfam" id="TIGR01389"/>
    </source>
</evidence>
<dbReference type="PANTHER" id="PTHR13710:SF105">
    <property type="entry name" value="ATP-DEPENDENT DNA HELICASE Q1"/>
    <property type="match status" value="1"/>
</dbReference>
<evidence type="ECO:0000256" key="2">
    <source>
        <dbReference type="ARBA" id="ARBA00001947"/>
    </source>
</evidence>
<keyword evidence="6" id="KW-0227">DNA damage</keyword>